<dbReference type="PRINTS" id="PR01037">
    <property type="entry name" value="TCRTETOQM"/>
</dbReference>
<keyword evidence="2" id="KW-0547">Nucleotide-binding</keyword>
<organism evidence="7 8">
    <name type="scientific">Clostridium argentinense CDC 2741</name>
    <dbReference type="NCBI Taxonomy" id="1418104"/>
    <lineage>
        <taxon>Bacteria</taxon>
        <taxon>Bacillati</taxon>
        <taxon>Bacillota</taxon>
        <taxon>Clostridia</taxon>
        <taxon>Eubacteriales</taxon>
        <taxon>Clostridiaceae</taxon>
        <taxon>Clostridium</taxon>
    </lineage>
</organism>
<dbReference type="Pfam" id="PF03764">
    <property type="entry name" value="EFG_IV"/>
    <property type="match status" value="1"/>
</dbReference>
<evidence type="ECO:0000259" key="6">
    <source>
        <dbReference type="PROSITE" id="PS51722"/>
    </source>
</evidence>
<reference evidence="7 8" key="1">
    <citation type="journal article" date="2015" name="Infect. Genet. Evol.">
        <title>Genomic sequences of six botulinum neurotoxin-producing strains representing three clostridial species illustrate the mobility and diversity of botulinum neurotoxin genes.</title>
        <authorList>
            <person name="Smith T.J."/>
            <person name="Hill K.K."/>
            <person name="Xie G."/>
            <person name="Foley B.T."/>
            <person name="Williamson C.H."/>
            <person name="Foster J.T."/>
            <person name="Johnson S.L."/>
            <person name="Chertkov O."/>
            <person name="Teshima H."/>
            <person name="Gibbons H.S."/>
            <person name="Johnsky L.A."/>
            <person name="Karavis M.A."/>
            <person name="Smith L.A."/>
        </authorList>
    </citation>
    <scope>NUCLEOTIDE SEQUENCE [LARGE SCALE GENOMIC DNA]</scope>
    <source>
        <strain evidence="7 8">CDC 2741</strain>
    </source>
</reference>
<evidence type="ECO:0000313" key="8">
    <source>
        <dbReference type="Proteomes" id="UP000031366"/>
    </source>
</evidence>
<dbReference type="STRING" id="29341.RSJ17_19010"/>
<dbReference type="GO" id="GO:0003924">
    <property type="term" value="F:GTPase activity"/>
    <property type="evidence" value="ECO:0007669"/>
    <property type="project" value="InterPro"/>
</dbReference>
<dbReference type="PANTHER" id="PTHR43261:SF1">
    <property type="entry name" value="RIBOSOME-RELEASING FACTOR 2, MITOCHONDRIAL"/>
    <property type="match status" value="1"/>
</dbReference>
<dbReference type="PROSITE" id="PS51722">
    <property type="entry name" value="G_TR_2"/>
    <property type="match status" value="1"/>
</dbReference>
<evidence type="ECO:0000256" key="1">
    <source>
        <dbReference type="ARBA" id="ARBA00003987"/>
    </source>
</evidence>
<dbReference type="GO" id="GO:0005525">
    <property type="term" value="F:GTP binding"/>
    <property type="evidence" value="ECO:0007669"/>
    <property type="project" value="UniProtKB-KW"/>
</dbReference>
<dbReference type="SUPFAM" id="SSF54211">
    <property type="entry name" value="Ribosomal protein S5 domain 2-like"/>
    <property type="match status" value="1"/>
</dbReference>
<dbReference type="InterPro" id="IPR027417">
    <property type="entry name" value="P-loop_NTPase"/>
</dbReference>
<proteinExistence type="predicted"/>
<dbReference type="EMBL" id="AYSO01000016">
    <property type="protein sequence ID" value="KIE46656.1"/>
    <property type="molecule type" value="Genomic_DNA"/>
</dbReference>
<dbReference type="InterPro" id="IPR000795">
    <property type="entry name" value="T_Tr_GTP-bd_dom"/>
</dbReference>
<dbReference type="Gene3D" id="3.30.230.10">
    <property type="match status" value="1"/>
</dbReference>
<keyword evidence="5" id="KW-0046">Antibiotic resistance</keyword>
<dbReference type="GO" id="GO:0046677">
    <property type="term" value="P:response to antibiotic"/>
    <property type="evidence" value="ECO:0007669"/>
    <property type="project" value="UniProtKB-KW"/>
</dbReference>
<dbReference type="SUPFAM" id="SSF54980">
    <property type="entry name" value="EF-G C-terminal domain-like"/>
    <property type="match status" value="2"/>
</dbReference>
<dbReference type="SMART" id="SM00889">
    <property type="entry name" value="EFG_IV"/>
    <property type="match status" value="1"/>
</dbReference>
<dbReference type="PANTHER" id="PTHR43261">
    <property type="entry name" value="TRANSLATION ELONGATION FACTOR G-RELATED"/>
    <property type="match status" value="1"/>
</dbReference>
<evidence type="ECO:0000256" key="2">
    <source>
        <dbReference type="ARBA" id="ARBA00022741"/>
    </source>
</evidence>
<evidence type="ECO:0000256" key="3">
    <source>
        <dbReference type="ARBA" id="ARBA00022917"/>
    </source>
</evidence>
<dbReference type="InterPro" id="IPR005517">
    <property type="entry name" value="Transl_elong_EFG/EF2_IV"/>
</dbReference>
<dbReference type="Gene3D" id="3.30.70.240">
    <property type="match status" value="1"/>
</dbReference>
<dbReference type="Gene3D" id="3.30.70.870">
    <property type="entry name" value="Elongation Factor G (Translational Gtpase), domain 3"/>
    <property type="match status" value="1"/>
</dbReference>
<dbReference type="InterPro" id="IPR014721">
    <property type="entry name" value="Ribsml_uS5_D2-typ_fold_subgr"/>
</dbReference>
<dbReference type="InterPro" id="IPR035647">
    <property type="entry name" value="EFG_III/V"/>
</dbReference>
<dbReference type="Pfam" id="PF14492">
    <property type="entry name" value="EFG_III"/>
    <property type="match status" value="1"/>
</dbReference>
<dbReference type="RefSeq" id="WP_039633119.1">
    <property type="nucleotide sequence ID" value="NZ_AYSO01000016.1"/>
</dbReference>
<comment type="caution">
    <text evidence="7">The sequence shown here is derived from an EMBL/GenBank/DDBJ whole genome shotgun (WGS) entry which is preliminary data.</text>
</comment>
<dbReference type="Pfam" id="PF00009">
    <property type="entry name" value="GTP_EFTU"/>
    <property type="match status" value="1"/>
</dbReference>
<dbReference type="InterPro" id="IPR035650">
    <property type="entry name" value="Tet_C"/>
</dbReference>
<dbReference type="InterPro" id="IPR000640">
    <property type="entry name" value="EFG_V-like"/>
</dbReference>
<protein>
    <submittedName>
        <fullName evidence="7">Small GTP-binding domain protein</fullName>
    </submittedName>
</protein>
<keyword evidence="4" id="KW-0342">GTP-binding</keyword>
<dbReference type="CDD" id="cd03711">
    <property type="entry name" value="Tet_C"/>
    <property type="match status" value="1"/>
</dbReference>
<dbReference type="Pfam" id="PF00679">
    <property type="entry name" value="EFG_C"/>
    <property type="match status" value="1"/>
</dbReference>
<dbReference type="Pfam" id="PF22042">
    <property type="entry name" value="EF-G_D2"/>
    <property type="match status" value="1"/>
</dbReference>
<sequence length="654" mass="74974">MNKTIGILAHVDAGKTTFSEQILYHTHSIKERGRVDHKNAFLDNHDIERERGITIFSDEGSFTYKDDNYFLVDTPGHIDFSCEMERAIGIMDYAVIVISAVEGVQGHTETVWQLLRKYKVPTFFFINKTDRQGASIERVVNEIKEKLSMETCFIGELLADRDMKEDLIEFIAERDEKLFNIYLEEGYNSNLWLNTMRNLIKRSEIFTCFSGSALLDIGIEDFIENLHTLTYTEYESKQNFSGIVYKIRHDEKGVRITYIKALKGILKVRDEVCYENEDYKISEKVSQIRKYNGSKFKSIEEVYAGEIFAVTGLTKAKVGESLGELKTKTSYKILPTLKSKVIFSEKLNVKEVLQCFRMLEEEDPALNVIWHEKLKEIHIHIMGTIQLEILKKNVEDRFKIEIDFGPCEILYKETIGNGVIGYGHFEPLGHYAEVHLKLEPADRNSGIVFENLCHVDDLSLGHQNLVSSHIFERDHNGVLTGSPITDLKITLLTGKAHNKHTSGGDFREATYRALRQGLEKAENILLEPYYNFKFEINLDEVGKVISDIQRLHGTFSGPESLNERAVIKGRGPVSTFMDYPLEFVALTKGKGSYSFIFEGYDICHNTEEVVKKIAYNKDRDSDYTSNSIFCSKGQGYVVEGHEAKEHMHCEIRNI</sequence>
<dbReference type="Proteomes" id="UP000031366">
    <property type="component" value="Unassembled WGS sequence"/>
</dbReference>
<evidence type="ECO:0000256" key="5">
    <source>
        <dbReference type="ARBA" id="ARBA00023251"/>
    </source>
</evidence>
<name>A0A0C1R7Y8_9CLOT</name>
<dbReference type="PRINTS" id="PR00315">
    <property type="entry name" value="ELONGATNFCT"/>
</dbReference>
<dbReference type="SUPFAM" id="SSF50447">
    <property type="entry name" value="Translation proteins"/>
    <property type="match status" value="1"/>
</dbReference>
<dbReference type="SUPFAM" id="SSF52540">
    <property type="entry name" value="P-loop containing nucleoside triphosphate hydrolases"/>
    <property type="match status" value="1"/>
</dbReference>
<dbReference type="GO" id="GO:0006412">
    <property type="term" value="P:translation"/>
    <property type="evidence" value="ECO:0007669"/>
    <property type="project" value="UniProtKB-KW"/>
</dbReference>
<dbReference type="Gene3D" id="3.40.50.300">
    <property type="entry name" value="P-loop containing nucleotide triphosphate hydrolases"/>
    <property type="match status" value="1"/>
</dbReference>
<dbReference type="InterPro" id="IPR041095">
    <property type="entry name" value="EFG_II"/>
</dbReference>
<dbReference type="InterPro" id="IPR005225">
    <property type="entry name" value="Small_GTP-bd"/>
</dbReference>
<dbReference type="InterPro" id="IPR020568">
    <property type="entry name" value="Ribosomal_Su5_D2-typ_SF"/>
</dbReference>
<keyword evidence="8" id="KW-1185">Reference proteome</keyword>
<comment type="function">
    <text evidence="1">Abolishes the inhibitory effect of tetracyclin on protein synthesis by a non-covalent modification of the ribosomes.</text>
</comment>
<dbReference type="SMART" id="SM00838">
    <property type="entry name" value="EFG_C"/>
    <property type="match status" value="1"/>
</dbReference>
<dbReference type="GO" id="GO:0032790">
    <property type="term" value="P:ribosome disassembly"/>
    <property type="evidence" value="ECO:0007669"/>
    <property type="project" value="TreeGrafter"/>
</dbReference>
<dbReference type="NCBIfam" id="TIGR00231">
    <property type="entry name" value="small_GTP"/>
    <property type="match status" value="1"/>
</dbReference>
<dbReference type="InterPro" id="IPR009000">
    <property type="entry name" value="Transl_B-barrel_sf"/>
</dbReference>
<keyword evidence="3" id="KW-0648">Protein biosynthesis</keyword>
<evidence type="ECO:0000313" key="7">
    <source>
        <dbReference type="EMBL" id="KIE46656.1"/>
    </source>
</evidence>
<dbReference type="AlphaFoldDB" id="A0A0C1R7Y8"/>
<dbReference type="OrthoDB" id="9801472at2"/>
<dbReference type="InterPro" id="IPR053905">
    <property type="entry name" value="EF-G-like_DII"/>
</dbReference>
<gene>
    <name evidence="7" type="ORF">U732_3384</name>
</gene>
<evidence type="ECO:0000256" key="4">
    <source>
        <dbReference type="ARBA" id="ARBA00023134"/>
    </source>
</evidence>
<feature type="domain" description="Tr-type G" evidence="6">
    <location>
        <begin position="1"/>
        <end position="235"/>
    </location>
</feature>
<accession>A0A0C1R7Y8</accession>
<dbReference type="Gene3D" id="2.40.30.10">
    <property type="entry name" value="Translation factors"/>
    <property type="match status" value="1"/>
</dbReference>